<dbReference type="PROSITE" id="PS01023">
    <property type="entry name" value="PTR2_2"/>
    <property type="match status" value="1"/>
</dbReference>
<comment type="caution">
    <text evidence="10">The sequence shown here is derived from an EMBL/GenBank/DDBJ whole genome shotgun (WGS) entry which is preliminary data.</text>
</comment>
<dbReference type="NCBIfam" id="TIGR00924">
    <property type="entry name" value="yjdL_sub1_fam"/>
    <property type="match status" value="1"/>
</dbReference>
<name>A0A9D1HAX4_9FLAO</name>
<keyword evidence="3" id="KW-1003">Cell membrane</keyword>
<dbReference type="Pfam" id="PF00854">
    <property type="entry name" value="PTR2"/>
    <property type="match status" value="1"/>
</dbReference>
<evidence type="ECO:0000256" key="6">
    <source>
        <dbReference type="ARBA" id="ARBA00022989"/>
    </source>
</evidence>
<feature type="transmembrane region" description="Helical" evidence="9">
    <location>
        <begin position="237"/>
        <end position="259"/>
    </location>
</feature>
<sequence>MKEKTFFGQPMGLLSVFSTGICERFSFYTMRAMLFLFLTAAFATGGFGMDRVEAMSIYGIYLGLVYVTPIIGGILADKWLGQKICTYVGALLMAVGQLSLAISAMFYAQEAFSPEVMALKKYLLYAGLGLLIMGNGFFKPNVTAMVGAVYPENDARRDVGFTIFYMGINIGAFIAPFASGFFGEQIGWKYGFLASVVGMFVCLIVFYVSRTTTAGIGLPPKHPQGAMQLVRKDWFTILYWTLGVVAVILLIVFLLMYVPENIMNVAYWILGLGVAVYILSSVVKGTSGATQWSRVGVIFALAVFNIVFFAGFEQAGTTFTEFANVRTDRGFIPASLFQSINPLFVILLGPVFSLLWTFLDKRKVNPNTPMKFAISLLLLAGSFFIMAYAYNLTLGPDGEIVKVSAAWLLAVYCIQTCAELCMSPVGLSMVTKLSPAGIVNVLMGLWMGSIAIGNFMAQQMEKVAQAIAPSMQSFEFIAWQSLAAGVLLML</sequence>
<evidence type="ECO:0000256" key="4">
    <source>
        <dbReference type="ARBA" id="ARBA00022692"/>
    </source>
</evidence>
<evidence type="ECO:0000256" key="5">
    <source>
        <dbReference type="ARBA" id="ARBA00022856"/>
    </source>
</evidence>
<feature type="transmembrane region" description="Helical" evidence="9">
    <location>
        <begin position="32"/>
        <end position="49"/>
    </location>
</feature>
<evidence type="ECO:0000313" key="11">
    <source>
        <dbReference type="Proteomes" id="UP000824161"/>
    </source>
</evidence>
<feature type="transmembrane region" description="Helical" evidence="9">
    <location>
        <begin position="340"/>
        <end position="359"/>
    </location>
</feature>
<feature type="transmembrane region" description="Helical" evidence="9">
    <location>
        <begin position="265"/>
        <end position="283"/>
    </location>
</feature>
<dbReference type="InterPro" id="IPR000109">
    <property type="entry name" value="POT_fam"/>
</dbReference>
<dbReference type="Gene3D" id="1.20.1250.20">
    <property type="entry name" value="MFS general substrate transporter like domains"/>
    <property type="match status" value="1"/>
</dbReference>
<feature type="transmembrane region" description="Helical" evidence="9">
    <location>
        <begin position="122"/>
        <end position="138"/>
    </location>
</feature>
<dbReference type="PANTHER" id="PTHR23517">
    <property type="entry name" value="RESISTANCE PROTEIN MDTM, PUTATIVE-RELATED-RELATED"/>
    <property type="match status" value="1"/>
</dbReference>
<evidence type="ECO:0000256" key="1">
    <source>
        <dbReference type="ARBA" id="ARBA00004651"/>
    </source>
</evidence>
<feature type="transmembrane region" description="Helical" evidence="9">
    <location>
        <begin position="87"/>
        <end position="107"/>
    </location>
</feature>
<dbReference type="EMBL" id="DVLY01000186">
    <property type="protein sequence ID" value="HIT98618.1"/>
    <property type="molecule type" value="Genomic_DNA"/>
</dbReference>
<dbReference type="PANTHER" id="PTHR23517:SF15">
    <property type="entry name" value="PROTON-DEPENDENT OLIGOPEPTIDE FAMILY TRANSPORT PROTEIN"/>
    <property type="match status" value="1"/>
</dbReference>
<keyword evidence="5" id="KW-0571">Peptide transport</keyword>
<keyword evidence="7 9" id="KW-0472">Membrane</keyword>
<reference evidence="10" key="2">
    <citation type="journal article" date="2021" name="PeerJ">
        <title>Extensive microbial diversity within the chicken gut microbiome revealed by metagenomics and culture.</title>
        <authorList>
            <person name="Gilroy R."/>
            <person name="Ravi A."/>
            <person name="Getino M."/>
            <person name="Pursley I."/>
            <person name="Horton D.L."/>
            <person name="Alikhan N.F."/>
            <person name="Baker D."/>
            <person name="Gharbi K."/>
            <person name="Hall N."/>
            <person name="Watson M."/>
            <person name="Adriaenssens E.M."/>
            <person name="Foster-Nyarko E."/>
            <person name="Jarju S."/>
            <person name="Secka A."/>
            <person name="Antonio M."/>
            <person name="Oren A."/>
            <person name="Chaudhuri R.R."/>
            <person name="La Ragione R."/>
            <person name="Hildebrand F."/>
            <person name="Pallen M.J."/>
        </authorList>
    </citation>
    <scope>NUCLEOTIDE SEQUENCE</scope>
    <source>
        <strain evidence="10">1383</strain>
    </source>
</reference>
<dbReference type="InterPro" id="IPR036259">
    <property type="entry name" value="MFS_trans_sf"/>
</dbReference>
<feature type="transmembrane region" description="Helical" evidence="9">
    <location>
        <begin position="437"/>
        <end position="457"/>
    </location>
</feature>
<evidence type="ECO:0000256" key="8">
    <source>
        <dbReference type="RuleBase" id="RU003755"/>
    </source>
</evidence>
<reference evidence="10" key="1">
    <citation type="submission" date="2020-10" db="EMBL/GenBank/DDBJ databases">
        <authorList>
            <person name="Gilroy R."/>
        </authorList>
    </citation>
    <scope>NUCLEOTIDE SEQUENCE</scope>
    <source>
        <strain evidence="10">1383</strain>
    </source>
</reference>
<organism evidence="10 11">
    <name type="scientific">Candidatus Merdimorpha stercoravium</name>
    <dbReference type="NCBI Taxonomy" id="2840863"/>
    <lineage>
        <taxon>Bacteria</taxon>
        <taxon>Pseudomonadati</taxon>
        <taxon>Bacteroidota</taxon>
        <taxon>Flavobacteriia</taxon>
        <taxon>Flavobacteriales</taxon>
        <taxon>Candidatus Merdimorpha</taxon>
    </lineage>
</organism>
<comment type="similarity">
    <text evidence="8">Belongs to the major facilitator superfamily. Proton-dependent oligopeptide transporter (POT/PTR) (TC 2.A.17) family.</text>
</comment>
<keyword evidence="4 8" id="KW-0812">Transmembrane</keyword>
<dbReference type="SUPFAM" id="SSF103473">
    <property type="entry name" value="MFS general substrate transporter"/>
    <property type="match status" value="1"/>
</dbReference>
<feature type="non-terminal residue" evidence="10">
    <location>
        <position position="490"/>
    </location>
</feature>
<feature type="transmembrane region" description="Helical" evidence="9">
    <location>
        <begin position="371"/>
        <end position="390"/>
    </location>
</feature>
<dbReference type="InterPro" id="IPR018456">
    <property type="entry name" value="PTR2_symporter_CS"/>
</dbReference>
<comment type="subcellular location">
    <subcellularLocation>
        <location evidence="1">Cell membrane</location>
        <topology evidence="1">Multi-pass membrane protein</topology>
    </subcellularLocation>
    <subcellularLocation>
        <location evidence="8">Membrane</location>
        <topology evidence="8">Multi-pass membrane protein</topology>
    </subcellularLocation>
</comment>
<keyword evidence="2 8" id="KW-0813">Transport</keyword>
<gene>
    <name evidence="10" type="ORF">IAC44_07265</name>
</gene>
<protein>
    <submittedName>
        <fullName evidence="10">MFS transporter</fullName>
    </submittedName>
</protein>
<keyword evidence="5" id="KW-0653">Protein transport</keyword>
<dbReference type="AlphaFoldDB" id="A0A9D1HAX4"/>
<evidence type="ECO:0000256" key="3">
    <source>
        <dbReference type="ARBA" id="ARBA00022475"/>
    </source>
</evidence>
<feature type="transmembrane region" description="Helical" evidence="9">
    <location>
        <begin position="159"/>
        <end position="182"/>
    </location>
</feature>
<feature type="transmembrane region" description="Helical" evidence="9">
    <location>
        <begin position="295"/>
        <end position="312"/>
    </location>
</feature>
<evidence type="ECO:0000256" key="7">
    <source>
        <dbReference type="ARBA" id="ARBA00023136"/>
    </source>
</evidence>
<accession>A0A9D1HAX4</accession>
<dbReference type="CDD" id="cd17346">
    <property type="entry name" value="MFS_DtpA_like"/>
    <property type="match status" value="1"/>
</dbReference>
<dbReference type="InterPro" id="IPR005279">
    <property type="entry name" value="Dipep/tripep_permease"/>
</dbReference>
<dbReference type="Proteomes" id="UP000824161">
    <property type="component" value="Unassembled WGS sequence"/>
</dbReference>
<feature type="transmembrane region" description="Helical" evidence="9">
    <location>
        <begin position="188"/>
        <end position="208"/>
    </location>
</feature>
<keyword evidence="6 9" id="KW-1133">Transmembrane helix</keyword>
<dbReference type="GO" id="GO:0005886">
    <property type="term" value="C:plasma membrane"/>
    <property type="evidence" value="ECO:0007669"/>
    <property type="project" value="UniProtKB-SubCell"/>
</dbReference>
<feature type="transmembrane region" description="Helical" evidence="9">
    <location>
        <begin position="55"/>
        <end position="75"/>
    </location>
</feature>
<evidence type="ECO:0000256" key="9">
    <source>
        <dbReference type="SAM" id="Phobius"/>
    </source>
</evidence>
<evidence type="ECO:0000256" key="2">
    <source>
        <dbReference type="ARBA" id="ARBA00022448"/>
    </source>
</evidence>
<dbReference type="GO" id="GO:1904680">
    <property type="term" value="F:peptide transmembrane transporter activity"/>
    <property type="evidence" value="ECO:0007669"/>
    <property type="project" value="InterPro"/>
</dbReference>
<dbReference type="GO" id="GO:0006857">
    <property type="term" value="P:oligopeptide transport"/>
    <property type="evidence" value="ECO:0007669"/>
    <property type="project" value="InterPro"/>
</dbReference>
<evidence type="ECO:0000313" key="10">
    <source>
        <dbReference type="EMBL" id="HIT98618.1"/>
    </source>
</evidence>
<dbReference type="InterPro" id="IPR050171">
    <property type="entry name" value="MFS_Transporters"/>
</dbReference>
<proteinExistence type="inferred from homology"/>